<dbReference type="InParanoid" id="J0LI32"/>
<sequence length="221" mass="24330">MEAAGAGRGDSLDSKRRSDRHSNGKANRNDCASPFRQTPPVPNDLRARSIEQEAAISKETYADRSDLWRLALAALMRDEFIALDKDKCEFVYTLQRATSARDVVEGGVGMIYLALGVGQGGKVIATENDRSKAEQARVHWRRAGEQVEKVIELREGDLLQTLKTDVPQIDFLLLDSRSSDDTVSHAKRCAPFLAVVIAPDGPFRSLVLPYSSGLELSAYLP</sequence>
<protein>
    <submittedName>
        <fullName evidence="6">Uncharacterized protein</fullName>
    </submittedName>
</protein>
<evidence type="ECO:0000256" key="2">
    <source>
        <dbReference type="ARBA" id="ARBA00022679"/>
    </source>
</evidence>
<evidence type="ECO:0000256" key="4">
    <source>
        <dbReference type="ARBA" id="ARBA00023453"/>
    </source>
</evidence>
<feature type="region of interest" description="Disordered" evidence="5">
    <location>
        <begin position="1"/>
        <end position="43"/>
    </location>
</feature>
<dbReference type="PANTHER" id="PTHR43167">
    <property type="entry name" value="PUTATIVE (AFU_ORTHOLOGUE AFUA_6G01830)-RELATED"/>
    <property type="match status" value="1"/>
</dbReference>
<keyword evidence="1" id="KW-0489">Methyltransferase</keyword>
<proteinExistence type="inferred from homology"/>
<dbReference type="PANTHER" id="PTHR43167:SF1">
    <property type="entry name" value="PUTATIVE (AFU_ORTHOLOGUE AFUA_6G01830)-RELATED"/>
    <property type="match status" value="1"/>
</dbReference>
<keyword evidence="3" id="KW-0949">S-adenosyl-L-methionine</keyword>
<dbReference type="InterPro" id="IPR029063">
    <property type="entry name" value="SAM-dependent_MTases_sf"/>
</dbReference>
<dbReference type="Gene3D" id="3.40.50.150">
    <property type="entry name" value="Vaccinia Virus protein VP39"/>
    <property type="match status" value="1"/>
</dbReference>
<organism evidence="6 7">
    <name type="scientific">Auricularia subglabra (strain TFB-10046 / SS5)</name>
    <name type="common">White-rot fungus</name>
    <name type="synonym">Auricularia delicata (strain TFB10046)</name>
    <dbReference type="NCBI Taxonomy" id="717982"/>
    <lineage>
        <taxon>Eukaryota</taxon>
        <taxon>Fungi</taxon>
        <taxon>Dikarya</taxon>
        <taxon>Basidiomycota</taxon>
        <taxon>Agaricomycotina</taxon>
        <taxon>Agaricomycetes</taxon>
        <taxon>Auriculariales</taxon>
        <taxon>Auriculariaceae</taxon>
        <taxon>Auricularia</taxon>
    </lineage>
</organism>
<accession>J0LI32</accession>
<evidence type="ECO:0000313" key="7">
    <source>
        <dbReference type="Proteomes" id="UP000006514"/>
    </source>
</evidence>
<dbReference type="Proteomes" id="UP000006514">
    <property type="component" value="Unassembled WGS sequence"/>
</dbReference>
<dbReference type="AlphaFoldDB" id="J0LI32"/>
<name>J0LI32_AURST</name>
<keyword evidence="2" id="KW-0808">Transferase</keyword>
<evidence type="ECO:0000256" key="3">
    <source>
        <dbReference type="ARBA" id="ARBA00022691"/>
    </source>
</evidence>
<dbReference type="GO" id="GO:0008171">
    <property type="term" value="F:O-methyltransferase activity"/>
    <property type="evidence" value="ECO:0007669"/>
    <property type="project" value="InterPro"/>
</dbReference>
<dbReference type="eggNOG" id="ENOG502RZAN">
    <property type="taxonomic scope" value="Eukaryota"/>
</dbReference>
<keyword evidence="7" id="KW-1185">Reference proteome</keyword>
<dbReference type="InterPro" id="IPR002935">
    <property type="entry name" value="SAM_O-MeTrfase"/>
</dbReference>
<gene>
    <name evidence="6" type="ORF">AURDEDRAFT_146929</name>
</gene>
<evidence type="ECO:0000256" key="1">
    <source>
        <dbReference type="ARBA" id="ARBA00022603"/>
    </source>
</evidence>
<dbReference type="Pfam" id="PF01596">
    <property type="entry name" value="Methyltransf_3"/>
    <property type="match status" value="1"/>
</dbReference>
<dbReference type="EMBL" id="JH687833">
    <property type="protein sequence ID" value="EJD37925.1"/>
    <property type="molecule type" value="Genomic_DNA"/>
</dbReference>
<dbReference type="GO" id="GO:0032259">
    <property type="term" value="P:methylation"/>
    <property type="evidence" value="ECO:0007669"/>
    <property type="project" value="UniProtKB-KW"/>
</dbReference>
<feature type="compositionally biased region" description="Basic and acidic residues" evidence="5">
    <location>
        <begin position="10"/>
        <end position="22"/>
    </location>
</feature>
<dbReference type="SUPFAM" id="SSF53335">
    <property type="entry name" value="S-adenosyl-L-methionine-dependent methyltransferases"/>
    <property type="match status" value="1"/>
</dbReference>
<dbReference type="KEGG" id="adl:AURDEDRAFT_146929"/>
<evidence type="ECO:0000256" key="5">
    <source>
        <dbReference type="SAM" id="MobiDB-lite"/>
    </source>
</evidence>
<dbReference type="OrthoDB" id="4863010at2759"/>
<comment type="similarity">
    <text evidence="4">Belongs to the class I-like SAM-binding methyltransferase superfamily. Cation-dependent O-methyltransferase family.</text>
</comment>
<reference evidence="7" key="1">
    <citation type="journal article" date="2012" name="Science">
        <title>The Paleozoic origin of enzymatic lignin decomposition reconstructed from 31 fungal genomes.</title>
        <authorList>
            <person name="Floudas D."/>
            <person name="Binder M."/>
            <person name="Riley R."/>
            <person name="Barry K."/>
            <person name="Blanchette R.A."/>
            <person name="Henrissat B."/>
            <person name="Martinez A.T."/>
            <person name="Otillar R."/>
            <person name="Spatafora J.W."/>
            <person name="Yadav J.S."/>
            <person name="Aerts A."/>
            <person name="Benoit I."/>
            <person name="Boyd A."/>
            <person name="Carlson A."/>
            <person name="Copeland A."/>
            <person name="Coutinho P.M."/>
            <person name="de Vries R.P."/>
            <person name="Ferreira P."/>
            <person name="Findley K."/>
            <person name="Foster B."/>
            <person name="Gaskell J."/>
            <person name="Glotzer D."/>
            <person name="Gorecki P."/>
            <person name="Heitman J."/>
            <person name="Hesse C."/>
            <person name="Hori C."/>
            <person name="Igarashi K."/>
            <person name="Jurgens J.A."/>
            <person name="Kallen N."/>
            <person name="Kersten P."/>
            <person name="Kohler A."/>
            <person name="Kuees U."/>
            <person name="Kumar T.K.A."/>
            <person name="Kuo A."/>
            <person name="LaButti K."/>
            <person name="Larrondo L.F."/>
            <person name="Lindquist E."/>
            <person name="Ling A."/>
            <person name="Lombard V."/>
            <person name="Lucas S."/>
            <person name="Lundell T."/>
            <person name="Martin R."/>
            <person name="McLaughlin D.J."/>
            <person name="Morgenstern I."/>
            <person name="Morin E."/>
            <person name="Murat C."/>
            <person name="Nagy L.G."/>
            <person name="Nolan M."/>
            <person name="Ohm R.A."/>
            <person name="Patyshakuliyeva A."/>
            <person name="Rokas A."/>
            <person name="Ruiz-Duenas F.J."/>
            <person name="Sabat G."/>
            <person name="Salamov A."/>
            <person name="Samejima M."/>
            <person name="Schmutz J."/>
            <person name="Slot J.C."/>
            <person name="St John F."/>
            <person name="Stenlid J."/>
            <person name="Sun H."/>
            <person name="Sun S."/>
            <person name="Syed K."/>
            <person name="Tsang A."/>
            <person name="Wiebenga A."/>
            <person name="Young D."/>
            <person name="Pisabarro A."/>
            <person name="Eastwood D.C."/>
            <person name="Martin F."/>
            <person name="Cullen D."/>
            <person name="Grigoriev I.V."/>
            <person name="Hibbett D.S."/>
        </authorList>
    </citation>
    <scope>NUCLEOTIDE SEQUENCE [LARGE SCALE GENOMIC DNA]</scope>
    <source>
        <strain evidence="7">TFB10046</strain>
    </source>
</reference>
<evidence type="ECO:0000313" key="6">
    <source>
        <dbReference type="EMBL" id="EJD37925.1"/>
    </source>
</evidence>